<evidence type="ECO:0000259" key="4">
    <source>
        <dbReference type="PROSITE" id="PS01124"/>
    </source>
</evidence>
<dbReference type="eggNOG" id="COG2608">
    <property type="taxonomic scope" value="Bacteria"/>
</dbReference>
<accession>I0KCH4</accession>
<keyword evidence="1" id="KW-0805">Transcription regulation</keyword>
<reference evidence="5 6" key="1">
    <citation type="journal article" date="2012" name="J. Bacteriol.">
        <title>Genome Sequence of Fibrella aestuarina BUZ 2T, a Filamentous Marine Bacterium.</title>
        <authorList>
            <person name="Filippini M."/>
            <person name="Qi W."/>
            <person name="Blom J."/>
            <person name="Goesmann A."/>
            <person name="Smits T.H."/>
            <person name="Bagheri H.C."/>
        </authorList>
    </citation>
    <scope>NUCLEOTIDE SEQUENCE [LARGE SCALE GENOMIC DNA]</scope>
    <source>
        <strain evidence="6">BUZ 2T</strain>
    </source>
</reference>
<dbReference type="AlphaFoldDB" id="I0KCH4"/>
<evidence type="ECO:0000313" key="6">
    <source>
        <dbReference type="Proteomes" id="UP000011058"/>
    </source>
</evidence>
<organism evidence="5 6">
    <name type="scientific">Fibrella aestuarina BUZ 2</name>
    <dbReference type="NCBI Taxonomy" id="1166018"/>
    <lineage>
        <taxon>Bacteria</taxon>
        <taxon>Pseudomonadati</taxon>
        <taxon>Bacteroidota</taxon>
        <taxon>Cytophagia</taxon>
        <taxon>Cytophagales</taxon>
        <taxon>Spirosomataceae</taxon>
        <taxon>Fibrella</taxon>
    </lineage>
</organism>
<proteinExistence type="predicted"/>
<keyword evidence="6" id="KW-1185">Reference proteome</keyword>
<keyword evidence="2" id="KW-0238">DNA-binding</keyword>
<dbReference type="InterPro" id="IPR036163">
    <property type="entry name" value="HMA_dom_sf"/>
</dbReference>
<evidence type="ECO:0000256" key="2">
    <source>
        <dbReference type="ARBA" id="ARBA00023125"/>
    </source>
</evidence>
<dbReference type="GO" id="GO:0003700">
    <property type="term" value="F:DNA-binding transcription factor activity"/>
    <property type="evidence" value="ECO:0007669"/>
    <property type="project" value="InterPro"/>
</dbReference>
<dbReference type="PROSITE" id="PS00041">
    <property type="entry name" value="HTH_ARAC_FAMILY_1"/>
    <property type="match status" value="1"/>
</dbReference>
<evidence type="ECO:0000256" key="1">
    <source>
        <dbReference type="ARBA" id="ARBA00023015"/>
    </source>
</evidence>
<gene>
    <name evidence="5" type="ORF">FAES_3820</name>
</gene>
<dbReference type="InterPro" id="IPR018060">
    <property type="entry name" value="HTH_AraC"/>
</dbReference>
<dbReference type="STRING" id="1166018.FAES_3820"/>
<dbReference type="Gene3D" id="3.30.70.100">
    <property type="match status" value="1"/>
</dbReference>
<dbReference type="SMART" id="SM00342">
    <property type="entry name" value="HTH_ARAC"/>
    <property type="match status" value="1"/>
</dbReference>
<dbReference type="GO" id="GO:0046872">
    <property type="term" value="F:metal ion binding"/>
    <property type="evidence" value="ECO:0007669"/>
    <property type="project" value="InterPro"/>
</dbReference>
<dbReference type="SUPFAM" id="SSF55008">
    <property type="entry name" value="HMA, heavy metal-associated domain"/>
    <property type="match status" value="1"/>
</dbReference>
<dbReference type="KEGG" id="fae:FAES_3820"/>
<dbReference type="eggNOG" id="COG2207">
    <property type="taxonomic scope" value="Bacteria"/>
</dbReference>
<dbReference type="PROSITE" id="PS01124">
    <property type="entry name" value="HTH_ARAC_FAMILY_2"/>
    <property type="match status" value="1"/>
</dbReference>
<dbReference type="GO" id="GO:0043565">
    <property type="term" value="F:sequence-specific DNA binding"/>
    <property type="evidence" value="ECO:0007669"/>
    <property type="project" value="InterPro"/>
</dbReference>
<name>I0KCH4_9BACT</name>
<feature type="domain" description="HTH araC/xylS-type" evidence="4">
    <location>
        <begin position="107"/>
        <end position="186"/>
    </location>
</feature>
<dbReference type="Gene3D" id="1.10.10.60">
    <property type="entry name" value="Homeodomain-like"/>
    <property type="match status" value="2"/>
</dbReference>
<dbReference type="PANTHER" id="PTHR43280:SF2">
    <property type="entry name" value="HTH-TYPE TRANSCRIPTIONAL REGULATOR EXSA"/>
    <property type="match status" value="1"/>
</dbReference>
<evidence type="ECO:0000313" key="5">
    <source>
        <dbReference type="EMBL" id="CCH01827.1"/>
    </source>
</evidence>
<protein>
    <submittedName>
        <fullName evidence="5">Transcriptional regulator, AraC family</fullName>
    </submittedName>
</protein>
<dbReference type="InterPro" id="IPR020449">
    <property type="entry name" value="Tscrpt_reg_AraC-type_HTH"/>
</dbReference>
<dbReference type="EMBL" id="HE796683">
    <property type="protein sequence ID" value="CCH01827.1"/>
    <property type="molecule type" value="Genomic_DNA"/>
</dbReference>
<sequence>MTAKPNNHLLMTLRIKNMVCDRCLRSVQRVLEALGLTVETIELGRVEVRTWPETISRETVQQALEAEGFALIDDPKATLAEQLKVLLINEVHHAHERPAHQNVSDFLSQKLGYDYTYLSQLFSTQTGQTIERFLISQRIERAKALLQEGELPIADIAFQLGYSSVPHFTNQFRKEVGKTPAQFRKEPTGRRTLDAV</sequence>
<dbReference type="HOGENOM" id="CLU_121830_0_0_10"/>
<dbReference type="Pfam" id="PF12833">
    <property type="entry name" value="HTH_18"/>
    <property type="match status" value="1"/>
</dbReference>
<dbReference type="InterPro" id="IPR009057">
    <property type="entry name" value="Homeodomain-like_sf"/>
</dbReference>
<dbReference type="PRINTS" id="PR00032">
    <property type="entry name" value="HTHARAC"/>
</dbReference>
<dbReference type="SUPFAM" id="SSF46689">
    <property type="entry name" value="Homeodomain-like"/>
    <property type="match status" value="1"/>
</dbReference>
<dbReference type="InterPro" id="IPR018062">
    <property type="entry name" value="HTH_AraC-typ_CS"/>
</dbReference>
<evidence type="ECO:0000256" key="3">
    <source>
        <dbReference type="ARBA" id="ARBA00023163"/>
    </source>
</evidence>
<dbReference type="Proteomes" id="UP000011058">
    <property type="component" value="Chromosome"/>
</dbReference>
<keyword evidence="3" id="KW-0804">Transcription</keyword>
<dbReference type="PANTHER" id="PTHR43280">
    <property type="entry name" value="ARAC-FAMILY TRANSCRIPTIONAL REGULATOR"/>
    <property type="match status" value="1"/>
</dbReference>